<proteinExistence type="predicted"/>
<dbReference type="AlphaFoldDB" id="A0AAD1R8F3"/>
<protein>
    <submittedName>
        <fullName evidence="2">Uncharacterized protein</fullName>
    </submittedName>
</protein>
<evidence type="ECO:0000313" key="2">
    <source>
        <dbReference type="EMBL" id="CAH2225717.1"/>
    </source>
</evidence>
<reference evidence="2" key="1">
    <citation type="submission" date="2022-03" db="EMBL/GenBank/DDBJ databases">
        <authorList>
            <person name="Alioto T."/>
            <person name="Alioto T."/>
            <person name="Gomez Garrido J."/>
        </authorList>
    </citation>
    <scope>NUCLEOTIDE SEQUENCE</scope>
</reference>
<keyword evidence="3" id="KW-1185">Reference proteome</keyword>
<organism evidence="2 3">
    <name type="scientific">Pelobates cultripes</name>
    <name type="common">Western spadefoot toad</name>
    <dbReference type="NCBI Taxonomy" id="61616"/>
    <lineage>
        <taxon>Eukaryota</taxon>
        <taxon>Metazoa</taxon>
        <taxon>Chordata</taxon>
        <taxon>Craniata</taxon>
        <taxon>Vertebrata</taxon>
        <taxon>Euteleostomi</taxon>
        <taxon>Amphibia</taxon>
        <taxon>Batrachia</taxon>
        <taxon>Anura</taxon>
        <taxon>Pelobatoidea</taxon>
        <taxon>Pelobatidae</taxon>
        <taxon>Pelobates</taxon>
    </lineage>
</organism>
<feature type="region of interest" description="Disordered" evidence="1">
    <location>
        <begin position="68"/>
        <end position="88"/>
    </location>
</feature>
<accession>A0AAD1R8F3</accession>
<sequence length="88" mass="10074">MADLTYQINITALTLLSRKWRNTEPPTIQECIHLVNHNKISECAARLAVDQQSKVWRIAWEKWTEVMETNTPTTKDPNPTEVPTAALT</sequence>
<evidence type="ECO:0000256" key="1">
    <source>
        <dbReference type="SAM" id="MobiDB-lite"/>
    </source>
</evidence>
<evidence type="ECO:0000313" key="3">
    <source>
        <dbReference type="Proteomes" id="UP001295444"/>
    </source>
</evidence>
<name>A0AAD1R8F3_PELCU</name>
<gene>
    <name evidence="2" type="ORF">PECUL_23A049336</name>
</gene>
<dbReference type="EMBL" id="OW240912">
    <property type="protein sequence ID" value="CAH2225717.1"/>
    <property type="molecule type" value="Genomic_DNA"/>
</dbReference>
<dbReference type="Proteomes" id="UP001295444">
    <property type="component" value="Chromosome 01"/>
</dbReference>
<feature type="compositionally biased region" description="Low complexity" evidence="1">
    <location>
        <begin position="69"/>
        <end position="79"/>
    </location>
</feature>